<feature type="region of interest" description="Disordered" evidence="2">
    <location>
        <begin position="81"/>
        <end position="102"/>
    </location>
</feature>
<name>A0ABT6CSN6_9SPHN</name>
<evidence type="ECO:0000256" key="2">
    <source>
        <dbReference type="SAM" id="MobiDB-lite"/>
    </source>
</evidence>
<reference evidence="3 4" key="1">
    <citation type="submission" date="2023-03" db="EMBL/GenBank/DDBJ databases">
        <title>Novosphingobium cyanobacteriorum sp. nov., isolated from a eutrophic reservoir during the Microcystis bloom period.</title>
        <authorList>
            <person name="Kang M."/>
            <person name="Le V."/>
            <person name="Ko S.-R."/>
            <person name="Lee S.-A."/>
            <person name="Ahn C.-Y."/>
        </authorList>
    </citation>
    <scope>NUCLEOTIDE SEQUENCE [LARGE SCALE GENOMIC DNA]</scope>
    <source>
        <strain evidence="3 4">HBC54</strain>
    </source>
</reference>
<evidence type="ECO:0000313" key="3">
    <source>
        <dbReference type="EMBL" id="MDF8335822.1"/>
    </source>
</evidence>
<evidence type="ECO:0000313" key="4">
    <source>
        <dbReference type="Proteomes" id="UP001222770"/>
    </source>
</evidence>
<organism evidence="3 4">
    <name type="scientific">Novosphingobium cyanobacteriorum</name>
    <dbReference type="NCBI Taxonomy" id="3024215"/>
    <lineage>
        <taxon>Bacteria</taxon>
        <taxon>Pseudomonadati</taxon>
        <taxon>Pseudomonadota</taxon>
        <taxon>Alphaproteobacteria</taxon>
        <taxon>Sphingomonadales</taxon>
        <taxon>Sphingomonadaceae</taxon>
        <taxon>Novosphingobium</taxon>
    </lineage>
</organism>
<dbReference type="EMBL" id="JAROCY010000047">
    <property type="protein sequence ID" value="MDF8335822.1"/>
    <property type="molecule type" value="Genomic_DNA"/>
</dbReference>
<dbReference type="SUPFAM" id="SSF143120">
    <property type="entry name" value="YefM-like"/>
    <property type="match status" value="1"/>
</dbReference>
<evidence type="ECO:0000256" key="1">
    <source>
        <dbReference type="ARBA" id="ARBA00009981"/>
    </source>
</evidence>
<comment type="caution">
    <text evidence="3">The sequence shown here is derived from an EMBL/GenBank/DDBJ whole genome shotgun (WGS) entry which is preliminary data.</text>
</comment>
<protein>
    <submittedName>
        <fullName evidence="3">Type II toxin-antitoxin system prevent-host-death family antitoxin</fullName>
    </submittedName>
</protein>
<keyword evidence="4" id="KW-1185">Reference proteome</keyword>
<accession>A0ABT6CSN6</accession>
<proteinExistence type="inferred from homology"/>
<dbReference type="Proteomes" id="UP001222770">
    <property type="component" value="Unassembled WGS sequence"/>
</dbReference>
<dbReference type="InterPro" id="IPR036165">
    <property type="entry name" value="YefM-like_sf"/>
</dbReference>
<sequence>MAAARPLERHEHIPLTRFHNNTGEFLDLSTRTPVILTSHGRERHVITDIEYFRHLEAAASGTLLAAMDLTPVRASNLDPDQRAAIEASRPTADEIANDKWND</sequence>
<gene>
    <name evidence="3" type="ORF">POM99_21695</name>
</gene>
<comment type="similarity">
    <text evidence="1">Belongs to the phD/YefM antitoxin family.</text>
</comment>
<dbReference type="RefSeq" id="WP_083455638.1">
    <property type="nucleotide sequence ID" value="NZ_JAROCY010000047.1"/>
</dbReference>
<dbReference type="NCBIfam" id="TIGR01552">
    <property type="entry name" value="phd_fam"/>
    <property type="match status" value="1"/>
</dbReference>